<reference evidence="2 3" key="1">
    <citation type="submission" date="2024-04" db="EMBL/GenBank/DDBJ databases">
        <title>WGS of bacteria from Torrens River.</title>
        <authorList>
            <person name="Wyrsch E.R."/>
            <person name="Drigo B."/>
        </authorList>
    </citation>
    <scope>NUCLEOTIDE SEQUENCE [LARGE SCALE GENOMIC DNA]</scope>
    <source>
        <strain evidence="2 3">TWI391</strain>
    </source>
</reference>
<keyword evidence="2" id="KW-0808">Transferase</keyword>
<name>A0ABV0BZB6_9SPHI</name>
<dbReference type="PANTHER" id="PTHR43617:SF2">
    <property type="entry name" value="UPF0039 PROTEIN SLL0451"/>
    <property type="match status" value="1"/>
</dbReference>
<dbReference type="InterPro" id="IPR050276">
    <property type="entry name" value="MshD_Acetyltransferase"/>
</dbReference>
<sequence>MHITIREENKKDYLSIFDLIEKAFKDEKYSDHQEHFLVEKLRKSRAFVPGLSLVAEVDNNVAGHILLTEIKIKTSDDKITSLALAPVSVLPEFQGNGIGGKLINEAHQRAKDLGYQSVILLGHEKYYPRFGYKLAEEFGISLPFDVPKENCMAIELQPNALKNIRSEVVYPKEFFE</sequence>
<dbReference type="CDD" id="cd04301">
    <property type="entry name" value="NAT_SF"/>
    <property type="match status" value="1"/>
</dbReference>
<organism evidence="2 3">
    <name type="scientific">Sphingobacterium kitahiroshimense</name>
    <dbReference type="NCBI Taxonomy" id="470446"/>
    <lineage>
        <taxon>Bacteria</taxon>
        <taxon>Pseudomonadati</taxon>
        <taxon>Bacteroidota</taxon>
        <taxon>Sphingobacteriia</taxon>
        <taxon>Sphingobacteriales</taxon>
        <taxon>Sphingobacteriaceae</taxon>
        <taxon>Sphingobacterium</taxon>
    </lineage>
</organism>
<accession>A0ABV0BZB6</accession>
<dbReference type="EMBL" id="JBDJNQ010000014">
    <property type="protein sequence ID" value="MEN5380115.1"/>
    <property type="molecule type" value="Genomic_DNA"/>
</dbReference>
<evidence type="ECO:0000313" key="2">
    <source>
        <dbReference type="EMBL" id="MEN5380115.1"/>
    </source>
</evidence>
<dbReference type="PROSITE" id="PS51186">
    <property type="entry name" value="GNAT"/>
    <property type="match status" value="1"/>
</dbReference>
<evidence type="ECO:0000313" key="3">
    <source>
        <dbReference type="Proteomes" id="UP001409291"/>
    </source>
</evidence>
<keyword evidence="2" id="KW-0012">Acyltransferase</keyword>
<protein>
    <submittedName>
        <fullName evidence="2">N-acetyltransferase</fullName>
        <ecNumber evidence="2">2.3.1.-</ecNumber>
    </submittedName>
</protein>
<comment type="caution">
    <text evidence="2">The sequence shown here is derived from an EMBL/GenBank/DDBJ whole genome shotgun (WGS) entry which is preliminary data.</text>
</comment>
<gene>
    <name evidence="2" type="ORF">ABE541_22805</name>
</gene>
<dbReference type="InterPro" id="IPR000182">
    <property type="entry name" value="GNAT_dom"/>
</dbReference>
<dbReference type="RefSeq" id="WP_346582975.1">
    <property type="nucleotide sequence ID" value="NZ_JBDJNQ010000014.1"/>
</dbReference>
<dbReference type="EC" id="2.3.1.-" evidence="2"/>
<evidence type="ECO:0000259" key="1">
    <source>
        <dbReference type="PROSITE" id="PS51186"/>
    </source>
</evidence>
<feature type="domain" description="N-acetyltransferase" evidence="1">
    <location>
        <begin position="3"/>
        <end position="157"/>
    </location>
</feature>
<dbReference type="InterPro" id="IPR016181">
    <property type="entry name" value="Acyl_CoA_acyltransferase"/>
</dbReference>
<dbReference type="Gene3D" id="3.40.630.30">
    <property type="match status" value="1"/>
</dbReference>
<proteinExistence type="predicted"/>
<dbReference type="Pfam" id="PF13527">
    <property type="entry name" value="Acetyltransf_9"/>
    <property type="match status" value="1"/>
</dbReference>
<keyword evidence="3" id="KW-1185">Reference proteome</keyword>
<dbReference type="SUPFAM" id="SSF55729">
    <property type="entry name" value="Acyl-CoA N-acyltransferases (Nat)"/>
    <property type="match status" value="1"/>
</dbReference>
<dbReference type="Proteomes" id="UP001409291">
    <property type="component" value="Unassembled WGS sequence"/>
</dbReference>
<dbReference type="GO" id="GO:0016746">
    <property type="term" value="F:acyltransferase activity"/>
    <property type="evidence" value="ECO:0007669"/>
    <property type="project" value="UniProtKB-KW"/>
</dbReference>
<dbReference type="PANTHER" id="PTHR43617">
    <property type="entry name" value="L-AMINO ACID N-ACETYLTRANSFERASE"/>
    <property type="match status" value="1"/>
</dbReference>